<keyword evidence="1" id="KW-0677">Repeat</keyword>
<dbReference type="OrthoDB" id="434820at2759"/>
<evidence type="ECO:0000256" key="5">
    <source>
        <dbReference type="SAM" id="MobiDB-lite"/>
    </source>
</evidence>
<dbReference type="EMBL" id="CAMXCT010005591">
    <property type="protein sequence ID" value="CAI4012799.1"/>
    <property type="molecule type" value="Genomic_DNA"/>
</dbReference>
<keyword evidence="4" id="KW-0175">Coiled coil</keyword>
<sequence>MQTCLLESIRRTFLKTHGFSVDIHEPRTGKAGCGLFWTKTEEVYPIHVAAELGDLKNLRVLLRYGADPKEKTSKGRTALEMARKADIAGSHADVIHLLKEVQFVNVRDVLRCFPQSLDWTANGKTTWEQKPDRLDYSRFNEIGEDDREERLQTGDVSWEELKKEEKKQVWDAREQMDAVLEQKRREEDDWKRQLKEKPSDLSWVKGQHFASYEAFCVGRVEATLKKSGNEAFKRGDLGQAQVDWEAGVGMLLALGTLTPEVLSALCILRNNLAQLHIKRGEWGKVKDLTDRILDTQPSNEKALYRRAQAFFTFSLWEKCEADLEVLLKHYPQNKDAAAMLRQVQHKTGKDRKKLAGKAVSDICAGLAELCPDGTVRKLRIEEYGEGDPDEEPKWLQPQWLSKGSEKVVVTCQMIISSHGGEELYNSKEYRPFPETKQARDELKEYMEMVNFLDQEAGKAPRLVGDFYRKVKKRPVRWFLGDPGMYKGFDLAVRTMKPKVDQPMLAASVEQFYEKLRKGRGHTVRWWPERRGKGTRGEDSTITHSVTSPTVGWQQIYAKGKQPRALRVSNQGGKSSRGRIVLQGKGANPAAELQLAQSISRAAAAKRYHIEEQRLQILEAEKLWQLWLVDEMTEKELELDNKTQHGVKAVKTLERSIKRWGRKNPKMDNKLAERTPLNLLLTGPQRPPVGRGNGVEITLLGYIIFRGGDPPGSAGGSCALAMLGSDGQQHEAQVAQHGEGLHTDPEPTETAAADTQGEGTEDPYSKAPADTAEAETADAKPPADVEPPAATKSKPEEPQTEAKPTPGEGTEDPYSKAPADAETPAETETPAAKTPAATEAPAEETPAATEAPAEETPAETETPAAETPAETEKPAEETPAETETPAAETPAETEKPAAEETATAETPEEKPADAEESEESTMTQELWEAKQGGLCCFTGSDYDDTCGSCYPTAVASFKSPCAKNGDKCMTCGGSWCQPKCVIGAADPNNMCKTAFDTGIADSKSICASNSSSCASCKGEWCRLGVTKVAGGAGVVNSGSGQAASATAAINTGGFCCYRGNVFAKDMCTACEDVSQDIACANSKGCGTCGGTWCAGPRCVKAFSDTKDPCHSAYKGNVAPVSDYCAKTEERCTDCGGAWCSANDITFDDGDKFDPDATEDSGAESESESDDDEDEDDGPSFEPLDDLLPHGLAKKA</sequence>
<feature type="coiled-coil region" evidence="4">
    <location>
        <begin position="162"/>
        <end position="193"/>
    </location>
</feature>
<feature type="region of interest" description="Disordered" evidence="5">
    <location>
        <begin position="1149"/>
        <end position="1194"/>
    </location>
</feature>
<feature type="compositionally biased region" description="Acidic residues" evidence="5">
    <location>
        <begin position="1154"/>
        <end position="1183"/>
    </location>
</feature>
<dbReference type="Gene3D" id="1.25.40.20">
    <property type="entry name" value="Ankyrin repeat-containing domain"/>
    <property type="match status" value="1"/>
</dbReference>
<evidence type="ECO:0000313" key="6">
    <source>
        <dbReference type="EMBL" id="CAI4012799.1"/>
    </source>
</evidence>
<dbReference type="InterPro" id="IPR039663">
    <property type="entry name" value="AIP/AIPL1/TTC9"/>
</dbReference>
<dbReference type="SUPFAM" id="SSF48452">
    <property type="entry name" value="TPR-like"/>
    <property type="match status" value="1"/>
</dbReference>
<dbReference type="PANTHER" id="PTHR11242">
    <property type="entry name" value="ARYL HYDROCARBON RECEPTOR INTERACTING PROTEIN RELATED"/>
    <property type="match status" value="1"/>
</dbReference>
<keyword evidence="9" id="KW-1185">Reference proteome</keyword>
<keyword evidence="2" id="KW-0802">TPR repeat</keyword>
<evidence type="ECO:0000313" key="8">
    <source>
        <dbReference type="EMBL" id="CAL4800111.1"/>
    </source>
</evidence>
<dbReference type="SUPFAM" id="SSF48403">
    <property type="entry name" value="Ankyrin repeat"/>
    <property type="match status" value="1"/>
</dbReference>
<dbReference type="PROSITE" id="PS50088">
    <property type="entry name" value="ANK_REPEAT"/>
    <property type="match status" value="1"/>
</dbReference>
<dbReference type="InterPro" id="IPR011990">
    <property type="entry name" value="TPR-like_helical_dom_sf"/>
</dbReference>
<feature type="region of interest" description="Disordered" evidence="5">
    <location>
        <begin position="728"/>
        <end position="924"/>
    </location>
</feature>
<keyword evidence="3" id="KW-0040">ANK repeat</keyword>
<feature type="compositionally biased region" description="Low complexity" evidence="5">
    <location>
        <begin position="858"/>
        <end position="867"/>
    </location>
</feature>
<name>A0A9P1DPG6_9DINO</name>
<feature type="compositionally biased region" description="Low complexity" evidence="5">
    <location>
        <begin position="880"/>
        <end position="889"/>
    </location>
</feature>
<feature type="compositionally biased region" description="Low complexity" evidence="5">
    <location>
        <begin position="816"/>
        <end position="850"/>
    </location>
</feature>
<dbReference type="PROSITE" id="PS50297">
    <property type="entry name" value="ANK_REP_REGION"/>
    <property type="match status" value="1"/>
</dbReference>
<evidence type="ECO:0000256" key="3">
    <source>
        <dbReference type="PROSITE-ProRule" id="PRU00023"/>
    </source>
</evidence>
<dbReference type="InterPro" id="IPR002110">
    <property type="entry name" value="Ankyrin_rpt"/>
</dbReference>
<dbReference type="InterPro" id="IPR036770">
    <property type="entry name" value="Ankyrin_rpt-contain_sf"/>
</dbReference>
<dbReference type="Proteomes" id="UP001152797">
    <property type="component" value="Unassembled WGS sequence"/>
</dbReference>
<evidence type="ECO:0000256" key="2">
    <source>
        <dbReference type="ARBA" id="ARBA00022803"/>
    </source>
</evidence>
<evidence type="ECO:0000313" key="9">
    <source>
        <dbReference type="Proteomes" id="UP001152797"/>
    </source>
</evidence>
<evidence type="ECO:0000256" key="1">
    <source>
        <dbReference type="ARBA" id="ARBA00022737"/>
    </source>
</evidence>
<gene>
    <name evidence="6" type="ORF">C1SCF055_LOCUS37826</name>
</gene>
<evidence type="ECO:0000256" key="4">
    <source>
        <dbReference type="SAM" id="Coils"/>
    </source>
</evidence>
<organism evidence="6">
    <name type="scientific">Cladocopium goreaui</name>
    <dbReference type="NCBI Taxonomy" id="2562237"/>
    <lineage>
        <taxon>Eukaryota</taxon>
        <taxon>Sar</taxon>
        <taxon>Alveolata</taxon>
        <taxon>Dinophyceae</taxon>
        <taxon>Suessiales</taxon>
        <taxon>Symbiodiniaceae</taxon>
        <taxon>Cladocopium</taxon>
    </lineage>
</organism>
<comment type="caution">
    <text evidence="6">The sequence shown here is derived from an EMBL/GenBank/DDBJ whole genome shotgun (WGS) entry which is preliminary data.</text>
</comment>
<dbReference type="AlphaFoldDB" id="A0A9P1DPG6"/>
<protein>
    <submittedName>
        <fullName evidence="8">DNA repair protein REV1</fullName>
    </submittedName>
</protein>
<feature type="repeat" description="ANK" evidence="3">
    <location>
        <begin position="41"/>
        <end position="73"/>
    </location>
</feature>
<reference evidence="6" key="1">
    <citation type="submission" date="2022-10" db="EMBL/GenBank/DDBJ databases">
        <authorList>
            <person name="Chen Y."/>
            <person name="Dougan E. K."/>
            <person name="Chan C."/>
            <person name="Rhodes N."/>
            <person name="Thang M."/>
        </authorList>
    </citation>
    <scope>NUCLEOTIDE SEQUENCE</scope>
</reference>
<dbReference type="Gene3D" id="1.25.40.10">
    <property type="entry name" value="Tetratricopeptide repeat domain"/>
    <property type="match status" value="1"/>
</dbReference>
<dbReference type="EMBL" id="CAMXCT020005591">
    <property type="protein sequence ID" value="CAL1166174.1"/>
    <property type="molecule type" value="Genomic_DNA"/>
</dbReference>
<accession>A0A9P1DPG6</accession>
<reference evidence="7" key="2">
    <citation type="submission" date="2024-04" db="EMBL/GenBank/DDBJ databases">
        <authorList>
            <person name="Chen Y."/>
            <person name="Shah S."/>
            <person name="Dougan E. K."/>
            <person name="Thang M."/>
            <person name="Chan C."/>
        </authorList>
    </citation>
    <scope>NUCLEOTIDE SEQUENCE [LARGE SCALE GENOMIC DNA]</scope>
</reference>
<proteinExistence type="predicted"/>
<dbReference type="EMBL" id="CAMXCT030005591">
    <property type="protein sequence ID" value="CAL4800111.1"/>
    <property type="molecule type" value="Genomic_DNA"/>
</dbReference>
<evidence type="ECO:0000313" key="7">
    <source>
        <dbReference type="EMBL" id="CAL1166174.1"/>
    </source>
</evidence>
<dbReference type="PANTHER" id="PTHR11242:SF0">
    <property type="entry name" value="TPR_REGION DOMAIN-CONTAINING PROTEIN"/>
    <property type="match status" value="1"/>
</dbReference>